<proteinExistence type="predicted"/>
<keyword evidence="2" id="KW-1185">Reference proteome</keyword>
<organism evidence="1 2">
    <name type="scientific">Ruminiclostridium papyrosolvens DSM 2782</name>
    <dbReference type="NCBI Taxonomy" id="588581"/>
    <lineage>
        <taxon>Bacteria</taxon>
        <taxon>Bacillati</taxon>
        <taxon>Bacillota</taxon>
        <taxon>Clostridia</taxon>
        <taxon>Eubacteriales</taxon>
        <taxon>Oscillospiraceae</taxon>
        <taxon>Ruminiclostridium</taxon>
    </lineage>
</organism>
<dbReference type="EMBL" id="ACXX02000016">
    <property type="protein sequence ID" value="EGD46170.1"/>
    <property type="molecule type" value="Genomic_DNA"/>
</dbReference>
<reference evidence="1" key="2">
    <citation type="submission" date="2011-01" db="EMBL/GenBank/DDBJ databases">
        <title>The Non-contiguous Finished genome of Clostridium papyrosolvens.</title>
        <authorList>
            <person name="Lucas S."/>
            <person name="Copeland A."/>
            <person name="Lapidus A."/>
            <person name="Cheng J.-F."/>
            <person name="Goodwin L."/>
            <person name="Pitluck S."/>
            <person name="Misra M."/>
            <person name="Chertkov O."/>
            <person name="Detter J.C."/>
            <person name="Han C."/>
            <person name="Tapia R."/>
            <person name="Land M."/>
            <person name="Hauser L."/>
            <person name="Kyrpides N."/>
            <person name="Ivanova N."/>
            <person name="Pagani I."/>
            <person name="Mouttaki H."/>
            <person name="He Z."/>
            <person name="Zhou J."/>
            <person name="Hemme C.L."/>
            <person name="Woyke T."/>
        </authorList>
    </citation>
    <scope>NUCLEOTIDE SEQUENCE [LARGE SCALE GENOMIC DNA]</scope>
    <source>
        <strain evidence="1">DSM 2782</strain>
    </source>
</reference>
<dbReference type="Proteomes" id="UP000003860">
    <property type="component" value="Unassembled WGS sequence"/>
</dbReference>
<protein>
    <submittedName>
        <fullName evidence="1">Uncharacterized protein</fullName>
    </submittedName>
</protein>
<comment type="caution">
    <text evidence="1">The sequence shown here is derived from an EMBL/GenBank/DDBJ whole genome shotgun (WGS) entry which is preliminary data.</text>
</comment>
<accession>F1THG7</accession>
<evidence type="ECO:0000313" key="2">
    <source>
        <dbReference type="Proteomes" id="UP000003860"/>
    </source>
</evidence>
<dbReference type="STRING" id="588581.Cpap_0464"/>
<dbReference type="AlphaFoldDB" id="F1THG7"/>
<dbReference type="OrthoDB" id="1741606at2"/>
<sequence length="110" mass="12747">MYISNIESDTKQWEKQGFYCHFERDADNKVQVNYHTHGILHSRGKSDFCITQPIKPIIGKAIFTELVDKLDKGIEIFDGTELADVFDGFTLKFRQSEKCISVLKIDIRCE</sequence>
<dbReference type="RefSeq" id="WP_004621872.1">
    <property type="nucleotide sequence ID" value="NZ_ACXX02000016.1"/>
</dbReference>
<name>F1THG7_9FIRM</name>
<gene>
    <name evidence="1" type="ORF">Cpap_0464</name>
</gene>
<evidence type="ECO:0000313" key="1">
    <source>
        <dbReference type="EMBL" id="EGD46170.1"/>
    </source>
</evidence>
<reference evidence="1" key="1">
    <citation type="submission" date="2009-07" db="EMBL/GenBank/DDBJ databases">
        <authorList>
            <consortium name="US DOE Joint Genome Institute (JGI-PGF)"/>
            <person name="Lucas S."/>
            <person name="Copeland A."/>
            <person name="Lapidus A."/>
            <person name="Glavina del Rio T."/>
            <person name="Tice H."/>
            <person name="Bruce D."/>
            <person name="Goodwin L."/>
            <person name="Pitluck S."/>
            <person name="Larimer F."/>
            <person name="Land M.L."/>
            <person name="Mouttaki H."/>
            <person name="He Z."/>
            <person name="Zhou J."/>
            <person name="Hemme C.L."/>
        </authorList>
    </citation>
    <scope>NUCLEOTIDE SEQUENCE</scope>
    <source>
        <strain evidence="1">DSM 2782</strain>
    </source>
</reference>